<evidence type="ECO:0000256" key="15">
    <source>
        <dbReference type="ARBA" id="ARBA00023211"/>
    </source>
</evidence>
<evidence type="ECO:0000256" key="6">
    <source>
        <dbReference type="ARBA" id="ARBA00005520"/>
    </source>
</evidence>
<reference evidence="23" key="1">
    <citation type="submission" date="2023-03" db="EMBL/GenBank/DDBJ databases">
        <authorList>
            <person name="Cleenwerck I."/>
        </authorList>
    </citation>
    <scope>NUCLEOTIDE SEQUENCE</scope>
    <source>
        <strain evidence="23">LMG 32879</strain>
    </source>
</reference>
<evidence type="ECO:0000256" key="21">
    <source>
        <dbReference type="HAMAP-Rule" id="MF_00180"/>
    </source>
</evidence>
<evidence type="ECO:0000259" key="22">
    <source>
        <dbReference type="Pfam" id="PF00925"/>
    </source>
</evidence>
<feature type="site" description="Essential for catalytic activity" evidence="21">
    <location>
        <position position="163"/>
    </location>
</feature>
<evidence type="ECO:0000313" key="24">
    <source>
        <dbReference type="Proteomes" id="UP001176960"/>
    </source>
</evidence>
<comment type="function">
    <text evidence="3 21">Catalyzes the conversion of D-ribulose 5-phosphate to formate and 3,4-dihydroxy-2-butanone 4-phosphate.</text>
</comment>
<evidence type="ECO:0000256" key="10">
    <source>
        <dbReference type="ARBA" id="ARBA00022741"/>
    </source>
</evidence>
<sequence length="435" mass="46275">MSPALAAAIDAMRAGRMVVMVDDEDRENEGDLVMAAQFVTADAMNFMVTHARGLVCLPLEAARIDALGLPMQPRRGHDPRGTAFTVSIEATHGITTGISAADRARTCRVAADPDMAPEEISSPGHIFPLRAHPEGVVAREGHTEGAIDLARLAGLEPAAVICEIMSADGSMARLPELRRFAERHDMPIVTIAELAVWCRARGRGPVASRVIPQAAPPAIETIAEAALPGTYGGDDLRIHAFRDPDGIEHVALVKGDPSQDIPLVRLHSECLTGDAFGSLRCDCGAQLHEALRRIGAAESGVLVYLRGHEGRGIGLSNKIRAYALQDQGHDTLDANLALGLPADARDWVAAGAILKALGVTRLALLTNNPGKTDGLTAAGLHVIREERLEVGANPFNRAYLATKRTRMGHQLSVPGVMTPLPDFIASFTNPHKDTT</sequence>
<comment type="cofactor">
    <cofactor evidence="2">
        <name>Mn(2+)</name>
        <dbReference type="ChEBI" id="CHEBI:29035"/>
    </cofactor>
</comment>
<evidence type="ECO:0000256" key="11">
    <source>
        <dbReference type="ARBA" id="ARBA00022801"/>
    </source>
</evidence>
<feature type="binding site" evidence="21">
    <location>
        <position position="27"/>
    </location>
    <ligand>
        <name>Mg(2+)</name>
        <dbReference type="ChEBI" id="CHEBI:18420"/>
        <label>2</label>
    </ligand>
</feature>
<feature type="active site" description="Nucleophile" evidence="20">
    <location>
        <position position="345"/>
    </location>
</feature>
<evidence type="ECO:0000256" key="3">
    <source>
        <dbReference type="ARBA" id="ARBA00002284"/>
    </source>
</evidence>
<evidence type="ECO:0000256" key="17">
    <source>
        <dbReference type="ARBA" id="ARBA00023268"/>
    </source>
</evidence>
<comment type="pathway">
    <text evidence="5 21">Cofactor biosynthesis; riboflavin biosynthesis; 2-hydroxy-3-oxobutyl phosphate from D-ribulose 5-phosphate: step 1/1.</text>
</comment>
<dbReference type="NCBIfam" id="TIGR00506">
    <property type="entry name" value="ribB"/>
    <property type="match status" value="1"/>
</dbReference>
<evidence type="ECO:0000256" key="4">
    <source>
        <dbReference type="ARBA" id="ARBA00004853"/>
    </source>
</evidence>
<dbReference type="GO" id="GO:0005525">
    <property type="term" value="F:GTP binding"/>
    <property type="evidence" value="ECO:0007669"/>
    <property type="project" value="UniProtKB-KW"/>
</dbReference>
<proteinExistence type="inferred from homology"/>
<feature type="binding site" evidence="20">
    <location>
        <begin position="309"/>
        <end position="311"/>
    </location>
    <ligand>
        <name>GTP</name>
        <dbReference type="ChEBI" id="CHEBI:37565"/>
    </ligand>
</feature>
<dbReference type="PANTHER" id="PTHR21327:SF18">
    <property type="entry name" value="3,4-DIHYDROXY-2-BUTANONE 4-PHOSPHATE SYNTHASE"/>
    <property type="match status" value="1"/>
</dbReference>
<dbReference type="HAMAP" id="MF_00179">
    <property type="entry name" value="RibA"/>
    <property type="match status" value="1"/>
</dbReference>
<protein>
    <recommendedName>
        <fullName evidence="20 21">Multifunctional fusion protein</fullName>
    </recommendedName>
    <domain>
        <recommendedName>
            <fullName evidence="20">GTP cyclohydrolase-2</fullName>
            <ecNumber evidence="20">3.5.4.25</ecNumber>
        </recommendedName>
        <alternativeName>
            <fullName evidence="20">GTP cyclohydrolase II</fullName>
        </alternativeName>
    </domain>
    <domain>
        <recommendedName>
            <fullName evidence="21">3,4-dihydroxy-2-butanone 4-phosphate synthase</fullName>
            <shortName evidence="21">DHBP synthase</shortName>
            <ecNumber evidence="21">4.1.99.12</ecNumber>
        </recommendedName>
    </domain>
</protein>
<feature type="binding site" evidence="20">
    <location>
        <position position="270"/>
    </location>
    <ligand>
        <name>Zn(2+)</name>
        <dbReference type="ChEBI" id="CHEBI:29105"/>
        <note>catalytic</note>
    </ligand>
</feature>
<dbReference type="FunFam" id="3.90.870.10:FF:000001">
    <property type="entry name" value="Riboflavin biosynthesis protein RibBA"/>
    <property type="match status" value="1"/>
</dbReference>
<feature type="binding site" evidence="21">
    <location>
        <position position="27"/>
    </location>
    <ligand>
        <name>Mg(2+)</name>
        <dbReference type="ChEBI" id="CHEBI:18420"/>
        <label>1</label>
    </ligand>
</feature>
<dbReference type="SUPFAM" id="SSF55821">
    <property type="entry name" value="YrdC/RibB"/>
    <property type="match status" value="1"/>
</dbReference>
<dbReference type="Pfam" id="PF00926">
    <property type="entry name" value="DHBP_synthase"/>
    <property type="match status" value="1"/>
</dbReference>
<evidence type="ECO:0000256" key="9">
    <source>
        <dbReference type="ARBA" id="ARBA00022723"/>
    </source>
</evidence>
<dbReference type="Gene3D" id="3.40.50.10990">
    <property type="entry name" value="GTP cyclohydrolase II"/>
    <property type="match status" value="1"/>
</dbReference>
<feature type="binding site" evidence="21">
    <location>
        <begin position="26"/>
        <end position="27"/>
    </location>
    <ligand>
        <name>D-ribulose 5-phosphate</name>
        <dbReference type="ChEBI" id="CHEBI:58121"/>
    </ligand>
</feature>
<comment type="cofactor">
    <cofactor evidence="20">
        <name>Zn(2+)</name>
        <dbReference type="ChEBI" id="CHEBI:29105"/>
    </cofactor>
    <text evidence="20">Binds 1 zinc ion per subunit.</text>
</comment>
<keyword evidence="24" id="KW-1185">Reference proteome</keyword>
<dbReference type="AlphaFoldDB" id="A0AA35USK9"/>
<evidence type="ECO:0000256" key="16">
    <source>
        <dbReference type="ARBA" id="ARBA00023239"/>
    </source>
</evidence>
<evidence type="ECO:0000256" key="13">
    <source>
        <dbReference type="ARBA" id="ARBA00022842"/>
    </source>
</evidence>
<feature type="binding site" evidence="20">
    <location>
        <position position="283"/>
    </location>
    <ligand>
        <name>Zn(2+)</name>
        <dbReference type="ChEBI" id="CHEBI:29105"/>
        <note>catalytic</note>
    </ligand>
</feature>
<dbReference type="SUPFAM" id="SSF142695">
    <property type="entry name" value="RibA-like"/>
    <property type="match status" value="1"/>
</dbReference>
<feature type="domain" description="GTP cyclohydrolase II" evidence="22">
    <location>
        <begin position="222"/>
        <end position="384"/>
    </location>
</feature>
<dbReference type="Gene3D" id="3.90.870.10">
    <property type="entry name" value="DHBP synthase"/>
    <property type="match status" value="1"/>
</dbReference>
<dbReference type="PANTHER" id="PTHR21327">
    <property type="entry name" value="GTP CYCLOHYDROLASE II-RELATED"/>
    <property type="match status" value="1"/>
</dbReference>
<keyword evidence="17" id="KW-0511">Multifunctional enzyme</keyword>
<dbReference type="GO" id="GO:0000287">
    <property type="term" value="F:magnesium ion binding"/>
    <property type="evidence" value="ECO:0007669"/>
    <property type="project" value="UniProtKB-UniRule"/>
</dbReference>
<dbReference type="FunFam" id="3.40.50.10990:FF:000001">
    <property type="entry name" value="Riboflavin biosynthesis protein RibBA"/>
    <property type="match status" value="1"/>
</dbReference>
<comment type="similarity">
    <text evidence="21">Belongs to the DHBP synthase family.</text>
</comment>
<dbReference type="InterPro" id="IPR000926">
    <property type="entry name" value="RibA"/>
</dbReference>
<dbReference type="GO" id="GO:0008270">
    <property type="term" value="F:zinc ion binding"/>
    <property type="evidence" value="ECO:0007669"/>
    <property type="project" value="UniProtKB-UniRule"/>
</dbReference>
<comment type="cofactor">
    <cofactor evidence="21">
        <name>Mg(2+)</name>
        <dbReference type="ChEBI" id="CHEBI:18420"/>
    </cofactor>
    <cofactor evidence="21">
        <name>Mn(2+)</name>
        <dbReference type="ChEBI" id="CHEBI:29035"/>
    </cofactor>
    <text evidence="21">Binds 2 divalent metal cations per subunit. Magnesium or manganese.</text>
</comment>
<dbReference type="InterPro" id="IPR017945">
    <property type="entry name" value="DHBP_synth_RibB-like_a/b_dom"/>
</dbReference>
<comment type="similarity">
    <text evidence="7">In the C-terminal section; belongs to the GTP cyclohydrolase II family.</text>
</comment>
<dbReference type="EC" id="3.5.4.25" evidence="20"/>
<dbReference type="CDD" id="cd00641">
    <property type="entry name" value="GTP_cyclohydro2"/>
    <property type="match status" value="1"/>
</dbReference>
<keyword evidence="8 21" id="KW-0686">Riboflavin biosynthesis</keyword>
<feature type="binding site" evidence="20">
    <location>
        <position position="366"/>
    </location>
    <ligand>
        <name>GTP</name>
        <dbReference type="ChEBI" id="CHEBI:37565"/>
    </ligand>
</feature>
<feature type="binding site" evidence="21">
    <location>
        <position position="142"/>
    </location>
    <ligand>
        <name>Mg(2+)</name>
        <dbReference type="ChEBI" id="CHEBI:18420"/>
        <label>2</label>
    </ligand>
</feature>
<evidence type="ECO:0000256" key="7">
    <source>
        <dbReference type="ARBA" id="ARBA00008976"/>
    </source>
</evidence>
<evidence type="ECO:0000256" key="12">
    <source>
        <dbReference type="ARBA" id="ARBA00022833"/>
    </source>
</evidence>
<organism evidence="23 24">
    <name type="scientific">Brytella acorum</name>
    <dbReference type="NCBI Taxonomy" id="2959299"/>
    <lineage>
        <taxon>Bacteria</taxon>
        <taxon>Pseudomonadati</taxon>
        <taxon>Pseudomonadota</taxon>
        <taxon>Alphaproteobacteria</taxon>
        <taxon>Acetobacterales</taxon>
        <taxon>Acetobacteraceae</taxon>
        <taxon>Brytella</taxon>
    </lineage>
</organism>
<dbReference type="NCBIfam" id="TIGR00505">
    <property type="entry name" value="ribA"/>
    <property type="match status" value="1"/>
</dbReference>
<dbReference type="HAMAP" id="MF_00180">
    <property type="entry name" value="RibB"/>
    <property type="match status" value="1"/>
</dbReference>
<name>A0AA35USK9_9PROT</name>
<keyword evidence="9 21" id="KW-0479">Metal-binding</keyword>
<keyword evidence="15 21" id="KW-0464">Manganese</keyword>
<evidence type="ECO:0000256" key="14">
    <source>
        <dbReference type="ARBA" id="ARBA00023134"/>
    </source>
</evidence>
<gene>
    <name evidence="21 23" type="primary">ribB</name>
    <name evidence="20" type="synonym">ribA</name>
    <name evidence="23" type="ORF">LMG32879_002272</name>
</gene>
<evidence type="ECO:0000256" key="20">
    <source>
        <dbReference type="HAMAP-Rule" id="MF_00179"/>
    </source>
</evidence>
<evidence type="ECO:0000256" key="19">
    <source>
        <dbReference type="ARBA" id="ARBA00049295"/>
    </source>
</evidence>
<dbReference type="GO" id="GO:0005829">
    <property type="term" value="C:cytosol"/>
    <property type="evidence" value="ECO:0007669"/>
    <property type="project" value="TreeGrafter"/>
</dbReference>
<feature type="binding site" evidence="20">
    <location>
        <position position="371"/>
    </location>
    <ligand>
        <name>GTP</name>
        <dbReference type="ChEBI" id="CHEBI:37565"/>
    </ligand>
</feature>
<dbReference type="EC" id="4.1.99.12" evidence="21"/>
<dbReference type="GO" id="GO:0009231">
    <property type="term" value="P:riboflavin biosynthetic process"/>
    <property type="evidence" value="ECO:0007669"/>
    <property type="project" value="UniProtKB-UniRule"/>
</dbReference>
<keyword evidence="10 20" id="KW-0547">Nucleotide-binding</keyword>
<feature type="binding site" evidence="20">
    <location>
        <position position="331"/>
    </location>
    <ligand>
        <name>GTP</name>
        <dbReference type="ChEBI" id="CHEBI:37565"/>
    </ligand>
</feature>
<feature type="binding site" evidence="20">
    <location>
        <begin position="265"/>
        <end position="269"/>
    </location>
    <ligand>
        <name>GTP</name>
        <dbReference type="ChEBI" id="CHEBI:37565"/>
    </ligand>
</feature>
<comment type="similarity">
    <text evidence="20">Belongs to the GTP cyclohydrolase II family.</text>
</comment>
<comment type="caution">
    <text evidence="23">The sequence shown here is derived from an EMBL/GenBank/DDBJ whole genome shotgun (WGS) entry which is preliminary data.</text>
</comment>
<feature type="binding site" evidence="21">
    <location>
        <position position="31"/>
    </location>
    <ligand>
        <name>D-ribulose 5-phosphate</name>
        <dbReference type="ChEBI" id="CHEBI:58121"/>
    </ligand>
</feature>
<dbReference type="NCBIfam" id="NF001591">
    <property type="entry name" value="PRK00393.1"/>
    <property type="match status" value="1"/>
</dbReference>
<evidence type="ECO:0000256" key="5">
    <source>
        <dbReference type="ARBA" id="ARBA00004904"/>
    </source>
</evidence>
<accession>A0AA35USK9</accession>
<comment type="catalytic activity">
    <reaction evidence="19 20">
        <text>GTP + 4 H2O = 2,5-diamino-6-hydroxy-4-(5-phosphoribosylamino)-pyrimidine + formate + 2 phosphate + 3 H(+)</text>
        <dbReference type="Rhea" id="RHEA:23704"/>
        <dbReference type="ChEBI" id="CHEBI:15377"/>
        <dbReference type="ChEBI" id="CHEBI:15378"/>
        <dbReference type="ChEBI" id="CHEBI:15740"/>
        <dbReference type="ChEBI" id="CHEBI:37565"/>
        <dbReference type="ChEBI" id="CHEBI:43474"/>
        <dbReference type="ChEBI" id="CHEBI:58614"/>
        <dbReference type="EC" id="3.5.4.25"/>
    </reaction>
</comment>
<dbReference type="GO" id="GO:0003935">
    <property type="term" value="F:GTP cyclohydrolase II activity"/>
    <property type="evidence" value="ECO:0007669"/>
    <property type="project" value="UniProtKB-UniRule"/>
</dbReference>
<evidence type="ECO:0000256" key="2">
    <source>
        <dbReference type="ARBA" id="ARBA00001936"/>
    </source>
</evidence>
<keyword evidence="11 20" id="KW-0378">Hydrolase</keyword>
<evidence type="ECO:0000313" key="23">
    <source>
        <dbReference type="EMBL" id="CAI9121425.1"/>
    </source>
</evidence>
<dbReference type="EMBL" id="CATKSH010000015">
    <property type="protein sequence ID" value="CAI9121425.1"/>
    <property type="molecule type" value="Genomic_DNA"/>
</dbReference>
<feature type="active site" description="Proton acceptor" evidence="20">
    <location>
        <position position="343"/>
    </location>
</feature>
<dbReference type="RefSeq" id="WP_289843629.1">
    <property type="nucleotide sequence ID" value="NZ_CATKSH010000015.1"/>
</dbReference>
<comment type="similarity">
    <text evidence="6">In the N-terminal section; belongs to the DHBP synthase family.</text>
</comment>
<feature type="site" description="Essential for catalytic activity" evidence="21">
    <location>
        <position position="125"/>
    </location>
</feature>
<dbReference type="InterPro" id="IPR032677">
    <property type="entry name" value="GTP_cyclohydro_II"/>
</dbReference>
<comment type="subunit">
    <text evidence="21">Homodimer.</text>
</comment>
<keyword evidence="13 21" id="KW-0460">Magnesium</keyword>
<dbReference type="Pfam" id="PF00925">
    <property type="entry name" value="GTP_cyclohydro2"/>
    <property type="match status" value="1"/>
</dbReference>
<dbReference type="GO" id="GO:0008686">
    <property type="term" value="F:3,4-dihydroxy-2-butanone-4-phosphate synthase activity"/>
    <property type="evidence" value="ECO:0007669"/>
    <property type="project" value="UniProtKB-UniRule"/>
</dbReference>
<feature type="binding site" evidence="20">
    <location>
        <position position="286"/>
    </location>
    <ligand>
        <name>GTP</name>
        <dbReference type="ChEBI" id="CHEBI:37565"/>
    </ligand>
</feature>
<dbReference type="PIRSF" id="PIRSF001259">
    <property type="entry name" value="RibA"/>
    <property type="match status" value="1"/>
</dbReference>
<dbReference type="GO" id="GO:0030145">
    <property type="term" value="F:manganese ion binding"/>
    <property type="evidence" value="ECO:0007669"/>
    <property type="project" value="UniProtKB-UniRule"/>
</dbReference>
<keyword evidence="12 20" id="KW-0862">Zinc</keyword>
<feature type="binding site" evidence="20">
    <location>
        <position position="281"/>
    </location>
    <ligand>
        <name>Zn(2+)</name>
        <dbReference type="ChEBI" id="CHEBI:29105"/>
        <note>catalytic</note>
    </ligand>
</feature>
<dbReference type="InterPro" id="IPR036144">
    <property type="entry name" value="RibA-like_sf"/>
</dbReference>
<comment type="catalytic activity">
    <reaction evidence="1 21">
        <text>D-ribulose 5-phosphate = (2S)-2-hydroxy-3-oxobutyl phosphate + formate + H(+)</text>
        <dbReference type="Rhea" id="RHEA:18457"/>
        <dbReference type="ChEBI" id="CHEBI:15378"/>
        <dbReference type="ChEBI" id="CHEBI:15740"/>
        <dbReference type="ChEBI" id="CHEBI:58121"/>
        <dbReference type="ChEBI" id="CHEBI:58830"/>
        <dbReference type="EC" id="4.1.99.12"/>
    </reaction>
</comment>
<comment type="pathway">
    <text evidence="4 20">Cofactor biosynthesis; riboflavin biosynthesis; 5-amino-6-(D-ribitylamino)uracil from GTP: step 1/4.</text>
</comment>
<evidence type="ECO:0000256" key="18">
    <source>
        <dbReference type="ARBA" id="ARBA00043932"/>
    </source>
</evidence>
<keyword evidence="16 21" id="KW-0456">Lyase</keyword>
<comment type="function">
    <text evidence="18 20">Catalyzes the conversion of GTP to 2,5-diamino-6-ribosylamino-4(3H)-pyrimidinone 5'-phosphate (DARP), formate and pyrophosphate.</text>
</comment>
<dbReference type="InterPro" id="IPR000422">
    <property type="entry name" value="DHBP_synthase_RibB"/>
</dbReference>
<evidence type="ECO:0000256" key="8">
    <source>
        <dbReference type="ARBA" id="ARBA00022619"/>
    </source>
</evidence>
<feature type="binding site" evidence="21">
    <location>
        <begin position="139"/>
        <end position="143"/>
    </location>
    <ligand>
        <name>D-ribulose 5-phosphate</name>
        <dbReference type="ChEBI" id="CHEBI:58121"/>
    </ligand>
</feature>
<keyword evidence="14 20" id="KW-0342">GTP-binding</keyword>
<dbReference type="Proteomes" id="UP001176960">
    <property type="component" value="Unassembled WGS sequence"/>
</dbReference>
<evidence type="ECO:0000256" key="1">
    <source>
        <dbReference type="ARBA" id="ARBA00000141"/>
    </source>
</evidence>